<accession>A0A2A2AJQ6</accession>
<dbReference type="InterPro" id="IPR036754">
    <property type="entry name" value="YbaK/aa-tRNA-synt-asso_dom_sf"/>
</dbReference>
<evidence type="ECO:0000313" key="4">
    <source>
        <dbReference type="Proteomes" id="UP000218644"/>
    </source>
</evidence>
<gene>
    <name evidence="3" type="ORF">CK623_13240</name>
</gene>
<sequence>MPGCTSASSCSARPAHARARPSPRSGPRPWPAAEAGASALALRKLPAGAQPQSLPLPEQPPARLPEPVQRVQQALRAWPQLGPPRWLGQPARSLRQTAALLGVAPGQLARGQVLRRLADDAPVLVMAAGDRQVDRAKVSRLLGEVGRADARFVRERTGFATGAVAPLGHREPVLCLLDESLQRFDALWAWCGHARALLALSPEQLHHCTDAPWADVVRTFPRGLPSHAAIPG</sequence>
<dbReference type="EMBL" id="NSJD01000033">
    <property type="protein sequence ID" value="PAT37942.1"/>
    <property type="molecule type" value="Genomic_DNA"/>
</dbReference>
<feature type="region of interest" description="Disordered" evidence="1">
    <location>
        <begin position="1"/>
        <end position="65"/>
    </location>
</feature>
<name>A0A2A2AJQ6_9BURK</name>
<feature type="compositionally biased region" description="Low complexity" evidence="1">
    <location>
        <begin position="1"/>
        <end position="14"/>
    </location>
</feature>
<evidence type="ECO:0000313" key="3">
    <source>
        <dbReference type="EMBL" id="PAT37942.1"/>
    </source>
</evidence>
<evidence type="ECO:0000259" key="2">
    <source>
        <dbReference type="Pfam" id="PF04073"/>
    </source>
</evidence>
<dbReference type="AlphaFoldDB" id="A0A2A2AJQ6"/>
<evidence type="ECO:0000256" key="1">
    <source>
        <dbReference type="SAM" id="MobiDB-lite"/>
    </source>
</evidence>
<reference evidence="3 4" key="1">
    <citation type="submission" date="2017-08" db="EMBL/GenBank/DDBJ databases">
        <title>WGS of Clinical strains of the CDC Group NO-1 linked to zoonotic infections in humans.</title>
        <authorList>
            <person name="Bernier A.-M."/>
            <person name="Bernard K."/>
        </authorList>
    </citation>
    <scope>NUCLEOTIDE SEQUENCE [LARGE SCALE GENOMIC DNA]</scope>
    <source>
        <strain evidence="3 4">NML79-0751</strain>
    </source>
</reference>
<dbReference type="SUPFAM" id="SSF55826">
    <property type="entry name" value="YbaK/ProRS associated domain"/>
    <property type="match status" value="1"/>
</dbReference>
<dbReference type="PANTHER" id="PTHR30411:SF1">
    <property type="entry name" value="CYTOPLASMIC PROTEIN"/>
    <property type="match status" value="1"/>
</dbReference>
<protein>
    <recommendedName>
        <fullName evidence="2">YbaK/aminoacyl-tRNA synthetase-associated domain-containing protein</fullName>
    </recommendedName>
</protein>
<dbReference type="InterPro" id="IPR007214">
    <property type="entry name" value="YbaK/aa-tRNA-synth-assoc-dom"/>
</dbReference>
<proteinExistence type="predicted"/>
<dbReference type="GO" id="GO:0002161">
    <property type="term" value="F:aminoacyl-tRNA deacylase activity"/>
    <property type="evidence" value="ECO:0007669"/>
    <property type="project" value="InterPro"/>
</dbReference>
<comment type="caution">
    <text evidence="3">The sequence shown here is derived from an EMBL/GenBank/DDBJ whole genome shotgun (WGS) entry which is preliminary data.</text>
</comment>
<dbReference type="PANTHER" id="PTHR30411">
    <property type="entry name" value="CYTOPLASMIC PROTEIN"/>
    <property type="match status" value="1"/>
</dbReference>
<feature type="domain" description="YbaK/aminoacyl-tRNA synthetase-associated" evidence="2">
    <location>
        <begin position="90"/>
        <end position="205"/>
    </location>
</feature>
<dbReference type="Proteomes" id="UP000218644">
    <property type="component" value="Unassembled WGS sequence"/>
</dbReference>
<organism evidence="3 4">
    <name type="scientific">Vandammella animalimorsus</name>
    <dbReference type="NCBI Taxonomy" id="2029117"/>
    <lineage>
        <taxon>Bacteria</taxon>
        <taxon>Pseudomonadati</taxon>
        <taxon>Pseudomonadota</taxon>
        <taxon>Betaproteobacteria</taxon>
        <taxon>Burkholderiales</taxon>
        <taxon>Comamonadaceae</taxon>
        <taxon>Vandammella</taxon>
    </lineage>
</organism>
<dbReference type="Pfam" id="PF04073">
    <property type="entry name" value="tRNA_edit"/>
    <property type="match status" value="1"/>
</dbReference>
<dbReference type="Gene3D" id="3.90.960.10">
    <property type="entry name" value="YbaK/aminoacyl-tRNA synthetase-associated domain"/>
    <property type="match status" value="1"/>
</dbReference>
<feature type="compositionally biased region" description="Low complexity" evidence="1">
    <location>
        <begin position="31"/>
        <end position="41"/>
    </location>
</feature>
<dbReference type="CDD" id="cd04333">
    <property type="entry name" value="ProX_deacylase"/>
    <property type="match status" value="1"/>
</dbReference>